<evidence type="ECO:0000256" key="1">
    <source>
        <dbReference type="ARBA" id="ARBA00007637"/>
    </source>
</evidence>
<dbReference type="Pfam" id="PF01370">
    <property type="entry name" value="Epimerase"/>
    <property type="match status" value="1"/>
</dbReference>
<comment type="similarity">
    <text evidence="1">Belongs to the NAD(P)-dependent epimerase/dehydratase family.</text>
</comment>
<gene>
    <name evidence="4" type="ORF">HAKA00212_LOCUS20705</name>
</gene>
<feature type="domain" description="NAD-dependent epimerase/dehydratase" evidence="3">
    <location>
        <begin position="19"/>
        <end position="257"/>
    </location>
</feature>
<accession>A0A7S3Y641</accession>
<protein>
    <recommendedName>
        <fullName evidence="3">NAD-dependent epimerase/dehydratase domain-containing protein</fullName>
    </recommendedName>
</protein>
<dbReference type="EMBL" id="HBIU01046079">
    <property type="protein sequence ID" value="CAE0641875.1"/>
    <property type="molecule type" value="Transcribed_RNA"/>
</dbReference>
<dbReference type="Gene3D" id="3.40.50.720">
    <property type="entry name" value="NAD(P)-binding Rossmann-like Domain"/>
    <property type="match status" value="1"/>
</dbReference>
<keyword evidence="2" id="KW-0520">NAD</keyword>
<name>A0A7S3Y641_HETAK</name>
<evidence type="ECO:0000259" key="3">
    <source>
        <dbReference type="Pfam" id="PF01370"/>
    </source>
</evidence>
<organism evidence="4">
    <name type="scientific">Heterosigma akashiwo</name>
    <name type="common">Chromophytic alga</name>
    <name type="synonym">Heterosigma carterae</name>
    <dbReference type="NCBI Taxonomy" id="2829"/>
    <lineage>
        <taxon>Eukaryota</taxon>
        <taxon>Sar</taxon>
        <taxon>Stramenopiles</taxon>
        <taxon>Ochrophyta</taxon>
        <taxon>Raphidophyceae</taxon>
        <taxon>Chattonellales</taxon>
        <taxon>Chattonellaceae</taxon>
        <taxon>Heterosigma</taxon>
    </lineage>
</organism>
<sequence>MSESESNKRAKVEGEGVKICIAGGGGFIGSHLAKRLKEEGNHVVAVDWKENEFMKPEEFCSEFMLLDLRKLDNCLKATEGCQYVYNLAADMGGMGFIESNQSVLMYNNTMISFNVLEAARMNGAERYFYSSTACVYNEDYQLDPENTGLKEEYAWPAKPQDTYGLEKLYHEEMVKVYAKDFGLKIGIARYHNVYGPHGTWKGGREKAPAAFCRKAITSTTDFEMWGDGQQTRSFMFIDDCVEGSIRIMMSECEEPLNLGTEEMLSMNDFAKLALGFSGKEDLPIRHIEGPQGVRGRNSDNTMIRDRLGWAPSISIREGLEKTHAWINSKIEEEKASGVDVSVYASSQVVVQTTDSLEDMVKEKK</sequence>
<reference evidence="4" key="1">
    <citation type="submission" date="2021-01" db="EMBL/GenBank/DDBJ databases">
        <authorList>
            <person name="Corre E."/>
            <person name="Pelletier E."/>
            <person name="Niang G."/>
            <person name="Scheremetjew M."/>
            <person name="Finn R."/>
            <person name="Kale V."/>
            <person name="Holt S."/>
            <person name="Cochrane G."/>
            <person name="Meng A."/>
            <person name="Brown T."/>
            <person name="Cohen L."/>
        </authorList>
    </citation>
    <scope>NUCLEOTIDE SEQUENCE</scope>
    <source>
        <strain evidence="4">CCMP3107</strain>
    </source>
</reference>
<proteinExistence type="inferred from homology"/>
<dbReference type="Gene3D" id="3.90.25.10">
    <property type="entry name" value="UDP-galactose 4-epimerase, domain 1"/>
    <property type="match status" value="1"/>
</dbReference>
<evidence type="ECO:0000313" key="4">
    <source>
        <dbReference type="EMBL" id="CAE0641875.1"/>
    </source>
</evidence>
<dbReference type="AlphaFoldDB" id="A0A7S3Y641"/>
<dbReference type="InterPro" id="IPR036291">
    <property type="entry name" value="NAD(P)-bd_dom_sf"/>
</dbReference>
<dbReference type="InterPro" id="IPR001509">
    <property type="entry name" value="Epimerase_deHydtase"/>
</dbReference>
<evidence type="ECO:0000256" key="2">
    <source>
        <dbReference type="ARBA" id="ARBA00023027"/>
    </source>
</evidence>
<dbReference type="PANTHER" id="PTHR43574">
    <property type="entry name" value="EPIMERASE-RELATED"/>
    <property type="match status" value="1"/>
</dbReference>
<dbReference type="SUPFAM" id="SSF51735">
    <property type="entry name" value="NAD(P)-binding Rossmann-fold domains"/>
    <property type="match status" value="1"/>
</dbReference>